<proteinExistence type="predicted"/>
<evidence type="ECO:0000313" key="2">
    <source>
        <dbReference type="EMBL" id="KAK9833393.1"/>
    </source>
</evidence>
<sequence length="363" mass="37178">MMSQVLFSSVASPAAHLSFVSPFDLPAQGRVVILTAETCDAAAQETASKLVEEFVRLATSQRDHDRSVAAFFLNEITCVIEARRRVQSEVLASLAPTTVRLLADTRLFSPAGACDQTGTAAAPPPDAALLLACARFLRFGAVHHPHLLLGGTQPAGGGPCCALGPQGLTGSLPGAVAAAAACLEGLAGFQEGAVALRTADVKRGRAHLLSLILHLADHPWCPLAEVAAVAAPGGWLRARLLRLRAGKGRASTLAAALLARVGAHPSDAAACQAQTAEADEDALLEEGGAPAGRPPARGGRPPSGRRGSVDIRQPRQVSAGAAAPHVRTRTSMDGRADAGSYAAARDPVPIEGVEGPSHRAPSV</sequence>
<reference evidence="2 3" key="1">
    <citation type="journal article" date="2024" name="Nat. Commun.">
        <title>Phylogenomics reveals the evolutionary origins of lichenization in chlorophyte algae.</title>
        <authorList>
            <person name="Puginier C."/>
            <person name="Libourel C."/>
            <person name="Otte J."/>
            <person name="Skaloud P."/>
            <person name="Haon M."/>
            <person name="Grisel S."/>
            <person name="Petersen M."/>
            <person name="Berrin J.G."/>
            <person name="Delaux P.M."/>
            <person name="Dal Grande F."/>
            <person name="Keller J."/>
        </authorList>
    </citation>
    <scope>NUCLEOTIDE SEQUENCE [LARGE SCALE GENOMIC DNA]</scope>
    <source>
        <strain evidence="2 3">SAG 245.80</strain>
    </source>
</reference>
<feature type="compositionally biased region" description="Low complexity" evidence="1">
    <location>
        <begin position="294"/>
        <end position="306"/>
    </location>
</feature>
<name>A0AAW1RIA6_9CHLO</name>
<dbReference type="Proteomes" id="UP001445335">
    <property type="component" value="Unassembled WGS sequence"/>
</dbReference>
<accession>A0AAW1RIA6</accession>
<evidence type="ECO:0000313" key="3">
    <source>
        <dbReference type="Proteomes" id="UP001445335"/>
    </source>
</evidence>
<feature type="region of interest" description="Disordered" evidence="1">
    <location>
        <begin position="286"/>
        <end position="363"/>
    </location>
</feature>
<protein>
    <submittedName>
        <fullName evidence="2">Uncharacterized protein</fullName>
    </submittedName>
</protein>
<evidence type="ECO:0000256" key="1">
    <source>
        <dbReference type="SAM" id="MobiDB-lite"/>
    </source>
</evidence>
<organism evidence="2 3">
    <name type="scientific">Elliptochloris bilobata</name>
    <dbReference type="NCBI Taxonomy" id="381761"/>
    <lineage>
        <taxon>Eukaryota</taxon>
        <taxon>Viridiplantae</taxon>
        <taxon>Chlorophyta</taxon>
        <taxon>core chlorophytes</taxon>
        <taxon>Trebouxiophyceae</taxon>
        <taxon>Trebouxiophyceae incertae sedis</taxon>
        <taxon>Elliptochloris clade</taxon>
        <taxon>Elliptochloris</taxon>
    </lineage>
</organism>
<dbReference type="EMBL" id="JALJOU010000036">
    <property type="protein sequence ID" value="KAK9833393.1"/>
    <property type="molecule type" value="Genomic_DNA"/>
</dbReference>
<dbReference type="AlphaFoldDB" id="A0AAW1RIA6"/>
<comment type="caution">
    <text evidence="2">The sequence shown here is derived from an EMBL/GenBank/DDBJ whole genome shotgun (WGS) entry which is preliminary data.</text>
</comment>
<gene>
    <name evidence="2" type="ORF">WJX81_001151</name>
</gene>
<keyword evidence="3" id="KW-1185">Reference proteome</keyword>